<accession>A0A1Q2MI79</accession>
<feature type="transmembrane region" description="Helical" evidence="8">
    <location>
        <begin position="7"/>
        <end position="24"/>
    </location>
</feature>
<evidence type="ECO:0000313" key="9">
    <source>
        <dbReference type="EMBL" id="AQQ72228.1"/>
    </source>
</evidence>
<dbReference type="PANTHER" id="PTHR33908">
    <property type="entry name" value="MANNOSYLTRANSFERASE YKCB-RELATED"/>
    <property type="match status" value="1"/>
</dbReference>
<gene>
    <name evidence="9" type="ORF">SMSP2_02609</name>
</gene>
<dbReference type="STRING" id="1851148.SMSP2_02609"/>
<dbReference type="GO" id="GO:0005886">
    <property type="term" value="C:plasma membrane"/>
    <property type="evidence" value="ECO:0007669"/>
    <property type="project" value="UniProtKB-SubCell"/>
</dbReference>
<dbReference type="Pfam" id="PF11028">
    <property type="entry name" value="TMEM260-like"/>
    <property type="match status" value="1"/>
</dbReference>
<feature type="transmembrane region" description="Helical" evidence="8">
    <location>
        <begin position="284"/>
        <end position="301"/>
    </location>
</feature>
<feature type="transmembrane region" description="Helical" evidence="8">
    <location>
        <begin position="337"/>
        <end position="356"/>
    </location>
</feature>
<keyword evidence="2" id="KW-1003">Cell membrane</keyword>
<evidence type="ECO:0000256" key="7">
    <source>
        <dbReference type="ARBA" id="ARBA00023136"/>
    </source>
</evidence>
<reference evidence="10" key="1">
    <citation type="submission" date="2017-02" db="EMBL/GenBank/DDBJ databases">
        <title>Comparative genomics and description of representatives of a novel lineage of planctomycetes thriving in anoxic sediments.</title>
        <authorList>
            <person name="Spring S."/>
            <person name="Bunk B."/>
            <person name="Sproer C."/>
        </authorList>
    </citation>
    <scope>NUCLEOTIDE SEQUENCE [LARGE SCALE GENOMIC DNA]</scope>
    <source>
        <strain evidence="10">SM-Chi-D1</strain>
    </source>
</reference>
<keyword evidence="3" id="KW-0328">Glycosyltransferase</keyword>
<evidence type="ECO:0008006" key="11">
    <source>
        <dbReference type="Google" id="ProtNLM"/>
    </source>
</evidence>
<keyword evidence="5 8" id="KW-0812">Transmembrane</keyword>
<dbReference type="PANTHER" id="PTHR33908:SF11">
    <property type="entry name" value="MEMBRANE PROTEIN"/>
    <property type="match status" value="1"/>
</dbReference>
<dbReference type="Proteomes" id="UP000188181">
    <property type="component" value="Chromosome"/>
</dbReference>
<comment type="subcellular location">
    <subcellularLocation>
        <location evidence="1">Cell membrane</location>
        <topology evidence="1">Multi-pass membrane protein</topology>
    </subcellularLocation>
</comment>
<sequence>MNKHMKYWLAVFVVFLGIYIYTLAPDVVWQDQGDYQYRSAVNEYEFPGDVVRAHPLYVVIAHAVGRLTPMSYAYAANFTSAFFAAISVANVFVIVYFLTGRSLAGILAAGLYGLAHTTWFNAVQAQTYSMSAACLSLSYLLFIMYRRYPRCVYLLLIGFVSGLGMSTHIMSQIGFAVIFCSLFYMMCKGPLPWKHLLWLALLWFAGAFMLWHVMWLEFERTGELFATIASAVWGKWGGAVFNFGRVFHLAKQSFMFFVLNFPTPLVLLAVLGVVRAKGILKDNVIFWSLLVSLGLYVLFAFRYDIPNQNNFFLPAYMLVAIYAGLGLSRLFKRDTVLLSAAIMTLFVLEILTYPAISHIARSRQMSIGTRRTVPYRDEYSYYLIPWQQNQTGPRQLFTELFDILPKEAVLLVDSTVYDPLMYVIAAENPRPDIFVYKPYAAPDIIEVHRRMGCRFYVVSKHPAYIPDWVEPDELAAVELPGGAQIYEIIIDES</sequence>
<feature type="transmembrane region" description="Helical" evidence="8">
    <location>
        <begin position="74"/>
        <end position="98"/>
    </location>
</feature>
<evidence type="ECO:0000256" key="2">
    <source>
        <dbReference type="ARBA" id="ARBA00022475"/>
    </source>
</evidence>
<feature type="transmembrane region" description="Helical" evidence="8">
    <location>
        <begin position="196"/>
        <end position="216"/>
    </location>
</feature>
<dbReference type="GO" id="GO:0016763">
    <property type="term" value="F:pentosyltransferase activity"/>
    <property type="evidence" value="ECO:0007669"/>
    <property type="project" value="TreeGrafter"/>
</dbReference>
<keyword evidence="6 8" id="KW-1133">Transmembrane helix</keyword>
<protein>
    <recommendedName>
        <fullName evidence="11">Glycosyltransferase RgtA/B/C/D-like domain-containing protein</fullName>
    </recommendedName>
</protein>
<dbReference type="InterPro" id="IPR021280">
    <property type="entry name" value="TMEM260-like"/>
</dbReference>
<dbReference type="OrthoDB" id="144153at2"/>
<evidence type="ECO:0000256" key="8">
    <source>
        <dbReference type="SAM" id="Phobius"/>
    </source>
</evidence>
<keyword evidence="4" id="KW-0808">Transferase</keyword>
<dbReference type="RefSeq" id="WP_146684440.1">
    <property type="nucleotide sequence ID" value="NZ_CP019646.1"/>
</dbReference>
<evidence type="ECO:0000256" key="6">
    <source>
        <dbReference type="ARBA" id="ARBA00022989"/>
    </source>
</evidence>
<feature type="transmembrane region" description="Helical" evidence="8">
    <location>
        <begin position="313"/>
        <end position="331"/>
    </location>
</feature>
<feature type="transmembrane region" description="Helical" evidence="8">
    <location>
        <begin position="152"/>
        <end position="184"/>
    </location>
</feature>
<dbReference type="KEGG" id="pbas:SMSP2_02609"/>
<name>A0A1Q2MI79_9BACT</name>
<evidence type="ECO:0000256" key="5">
    <source>
        <dbReference type="ARBA" id="ARBA00022692"/>
    </source>
</evidence>
<keyword evidence="10" id="KW-1185">Reference proteome</keyword>
<evidence type="ECO:0000256" key="1">
    <source>
        <dbReference type="ARBA" id="ARBA00004651"/>
    </source>
</evidence>
<proteinExistence type="predicted"/>
<evidence type="ECO:0000313" key="10">
    <source>
        <dbReference type="Proteomes" id="UP000188181"/>
    </source>
</evidence>
<dbReference type="AlphaFoldDB" id="A0A1Q2MI79"/>
<evidence type="ECO:0000256" key="4">
    <source>
        <dbReference type="ARBA" id="ARBA00022679"/>
    </source>
</evidence>
<feature type="transmembrane region" description="Helical" evidence="8">
    <location>
        <begin position="103"/>
        <end position="122"/>
    </location>
</feature>
<feature type="transmembrane region" description="Helical" evidence="8">
    <location>
        <begin position="128"/>
        <end position="145"/>
    </location>
</feature>
<dbReference type="InterPro" id="IPR050297">
    <property type="entry name" value="LipidA_mod_glycosyltrf_83"/>
</dbReference>
<evidence type="ECO:0000256" key="3">
    <source>
        <dbReference type="ARBA" id="ARBA00022676"/>
    </source>
</evidence>
<dbReference type="GO" id="GO:0009103">
    <property type="term" value="P:lipopolysaccharide biosynthetic process"/>
    <property type="evidence" value="ECO:0007669"/>
    <property type="project" value="UniProtKB-ARBA"/>
</dbReference>
<dbReference type="EMBL" id="CP019646">
    <property type="protein sequence ID" value="AQQ72228.1"/>
    <property type="molecule type" value="Genomic_DNA"/>
</dbReference>
<organism evidence="9 10">
    <name type="scientific">Limihaloglobus sulfuriphilus</name>
    <dbReference type="NCBI Taxonomy" id="1851148"/>
    <lineage>
        <taxon>Bacteria</taxon>
        <taxon>Pseudomonadati</taxon>
        <taxon>Planctomycetota</taxon>
        <taxon>Phycisphaerae</taxon>
        <taxon>Sedimentisphaerales</taxon>
        <taxon>Sedimentisphaeraceae</taxon>
        <taxon>Limihaloglobus</taxon>
    </lineage>
</organism>
<keyword evidence="7 8" id="KW-0472">Membrane</keyword>
<feature type="transmembrane region" description="Helical" evidence="8">
    <location>
        <begin position="254"/>
        <end position="272"/>
    </location>
</feature>